<name>A0A077LYS9_9MICO</name>
<organism evidence="1 2">
    <name type="scientific">Nostocoides japonicum T1-X7</name>
    <dbReference type="NCBI Taxonomy" id="1194083"/>
    <lineage>
        <taxon>Bacteria</taxon>
        <taxon>Bacillati</taxon>
        <taxon>Actinomycetota</taxon>
        <taxon>Actinomycetes</taxon>
        <taxon>Micrococcales</taxon>
        <taxon>Intrasporangiaceae</taxon>
        <taxon>Nostocoides</taxon>
    </lineage>
</organism>
<dbReference type="InterPro" id="IPR008183">
    <property type="entry name" value="Aldose_1/G6P_1-epimerase"/>
</dbReference>
<comment type="caution">
    <text evidence="1">The sequence shown here is derived from an EMBL/GenBank/DDBJ whole genome shotgun (WGS) entry which is preliminary data.</text>
</comment>
<gene>
    <name evidence="1" type="ORF">BN12_1660005</name>
</gene>
<dbReference type="Gene3D" id="2.70.98.10">
    <property type="match status" value="1"/>
</dbReference>
<dbReference type="GO" id="GO:0006006">
    <property type="term" value="P:glucose metabolic process"/>
    <property type="evidence" value="ECO:0007669"/>
    <property type="project" value="TreeGrafter"/>
</dbReference>
<dbReference type="Pfam" id="PF01263">
    <property type="entry name" value="Aldose_epim"/>
    <property type="match status" value="1"/>
</dbReference>
<dbReference type="PANTHER" id="PTHR10091">
    <property type="entry name" value="ALDOSE-1-EPIMERASE"/>
    <property type="match status" value="1"/>
</dbReference>
<dbReference type="SUPFAM" id="SSF74650">
    <property type="entry name" value="Galactose mutarotase-like"/>
    <property type="match status" value="1"/>
</dbReference>
<dbReference type="GO" id="GO:0033499">
    <property type="term" value="P:galactose catabolic process via UDP-galactose, Leloir pathway"/>
    <property type="evidence" value="ECO:0007669"/>
    <property type="project" value="TreeGrafter"/>
</dbReference>
<dbReference type="InterPro" id="IPR037480">
    <property type="entry name" value="YihR-like"/>
</dbReference>
<evidence type="ECO:0000313" key="2">
    <source>
        <dbReference type="Proteomes" id="UP000035721"/>
    </source>
</evidence>
<proteinExistence type="predicted"/>
<reference evidence="1 2" key="1">
    <citation type="journal article" date="2013" name="ISME J.">
        <title>A metabolic model for members of the genus Tetrasphaera involved in enhanced biological phosphorus removal.</title>
        <authorList>
            <person name="Kristiansen R."/>
            <person name="Nguyen H.T.T."/>
            <person name="Saunders A.M."/>
            <person name="Nielsen J.L."/>
            <person name="Wimmer R."/>
            <person name="Le V.Q."/>
            <person name="McIlroy S.J."/>
            <person name="Petrovski S."/>
            <person name="Seviour R.J."/>
            <person name="Calteau A."/>
            <person name="Nielsen K.L."/>
            <person name="Nielsen P.H."/>
        </authorList>
    </citation>
    <scope>NUCLEOTIDE SEQUENCE [LARGE SCALE GENOMIC DNA]</scope>
    <source>
        <strain evidence="1 2">T1-X7</strain>
    </source>
</reference>
<dbReference type="GO" id="GO:0030246">
    <property type="term" value="F:carbohydrate binding"/>
    <property type="evidence" value="ECO:0007669"/>
    <property type="project" value="InterPro"/>
</dbReference>
<sequence>MTRPASGEQWILRRGEDEVTVVEVGGGLRRWVHEGVDVLAGYGADEMCRAGRGQLLMPWPNRIRDGRYDLDGTSRQLPLTEPAFGNASHGLVRWLAWTPAEHSDDTLTVTCALHPQPGWEWSLDLSVTYRLGDGGLSVSTAVRNVGEGRAPFGYGAHPYVSIGSDDPAGVVLQVPAERWVEVDDRLLPVAVRDVEGTELDFRAPRPLGSTSLDTAMTGLCRDDDGCWRITVSGLSALPPVTIWADASFGWTQVFTGKAAAEGEHGVAVEPMSCPADAFNSGIDLVRLGPGEEWSGTWGISLG</sequence>
<dbReference type="RefSeq" id="WP_048554039.1">
    <property type="nucleotide sequence ID" value="NZ_HF570958.1"/>
</dbReference>
<keyword evidence="2" id="KW-1185">Reference proteome</keyword>
<dbReference type="InterPro" id="IPR011013">
    <property type="entry name" value="Gal_mutarotase_sf_dom"/>
</dbReference>
<dbReference type="InterPro" id="IPR014718">
    <property type="entry name" value="GH-type_carb-bd"/>
</dbReference>
<dbReference type="EMBL" id="CAJB01000075">
    <property type="protein sequence ID" value="CCH77124.1"/>
    <property type="molecule type" value="Genomic_DNA"/>
</dbReference>
<protein>
    <submittedName>
        <fullName evidence="1">Putative galactose mutarotase</fullName>
    </submittedName>
</protein>
<dbReference type="OrthoDB" id="4739604at2"/>
<dbReference type="AlphaFoldDB" id="A0A077LYS9"/>
<dbReference type="PANTHER" id="PTHR10091:SF0">
    <property type="entry name" value="GALACTOSE MUTAROTASE"/>
    <property type="match status" value="1"/>
</dbReference>
<evidence type="ECO:0000313" key="1">
    <source>
        <dbReference type="EMBL" id="CCH77124.1"/>
    </source>
</evidence>
<dbReference type="STRING" id="1194083.BN12_1660005"/>
<dbReference type="CDD" id="cd09022">
    <property type="entry name" value="Aldose_epim_Ec_YihR"/>
    <property type="match status" value="1"/>
</dbReference>
<accession>A0A077LYS9</accession>
<dbReference type="GO" id="GO:0004034">
    <property type="term" value="F:aldose 1-epimerase activity"/>
    <property type="evidence" value="ECO:0007669"/>
    <property type="project" value="TreeGrafter"/>
</dbReference>
<dbReference type="Proteomes" id="UP000035721">
    <property type="component" value="Unassembled WGS sequence"/>
</dbReference>